<gene>
    <name evidence="1" type="ORF">CLUP02_01099</name>
</gene>
<dbReference type="Proteomes" id="UP000830671">
    <property type="component" value="Chromosome 1"/>
</dbReference>
<evidence type="ECO:0000313" key="2">
    <source>
        <dbReference type="Proteomes" id="UP000830671"/>
    </source>
</evidence>
<proteinExistence type="predicted"/>
<dbReference type="RefSeq" id="XP_049136098.1">
    <property type="nucleotide sequence ID" value="XM_049280141.1"/>
</dbReference>
<keyword evidence="2" id="KW-1185">Reference proteome</keyword>
<accession>A0A9Q8SCB9</accession>
<protein>
    <submittedName>
        <fullName evidence="1">Uncharacterized protein</fullName>
    </submittedName>
</protein>
<dbReference type="KEGG" id="clup:CLUP02_01099"/>
<dbReference type="GeneID" id="73335151"/>
<dbReference type="EMBL" id="CP019471">
    <property type="protein sequence ID" value="UQC74448.1"/>
    <property type="molecule type" value="Genomic_DNA"/>
</dbReference>
<evidence type="ECO:0000313" key="1">
    <source>
        <dbReference type="EMBL" id="UQC74448.1"/>
    </source>
</evidence>
<reference evidence="1" key="1">
    <citation type="journal article" date="2021" name="Mol. Plant Microbe Interact.">
        <title>Complete Genome Sequence of the Plant-Pathogenic Fungus Colletotrichum lupini.</title>
        <authorList>
            <person name="Baroncelli R."/>
            <person name="Pensec F."/>
            <person name="Da Lio D."/>
            <person name="Boufleur T."/>
            <person name="Vicente I."/>
            <person name="Sarrocco S."/>
            <person name="Picot A."/>
            <person name="Baraldi E."/>
            <person name="Sukno S."/>
            <person name="Thon M."/>
            <person name="Le Floch G."/>
        </authorList>
    </citation>
    <scope>NUCLEOTIDE SEQUENCE</scope>
    <source>
        <strain evidence="1">IMI 504893</strain>
    </source>
</reference>
<sequence length="70" mass="8459">MRRYTFFENLRRRVVALEMKDAGWSRIVKELRLDFVNKQHQQTAARAILIQRARLERIYSSPGPEKTWIL</sequence>
<name>A0A9Q8SCB9_9PEZI</name>
<organism evidence="1 2">
    <name type="scientific">Colletotrichum lupini</name>
    <dbReference type="NCBI Taxonomy" id="145971"/>
    <lineage>
        <taxon>Eukaryota</taxon>
        <taxon>Fungi</taxon>
        <taxon>Dikarya</taxon>
        <taxon>Ascomycota</taxon>
        <taxon>Pezizomycotina</taxon>
        <taxon>Sordariomycetes</taxon>
        <taxon>Hypocreomycetidae</taxon>
        <taxon>Glomerellales</taxon>
        <taxon>Glomerellaceae</taxon>
        <taxon>Colletotrichum</taxon>
        <taxon>Colletotrichum acutatum species complex</taxon>
    </lineage>
</organism>
<dbReference type="AlphaFoldDB" id="A0A9Q8SCB9"/>